<feature type="repeat" description="Solcar" evidence="8">
    <location>
        <begin position="8"/>
        <end position="108"/>
    </location>
</feature>
<evidence type="ECO:0000256" key="4">
    <source>
        <dbReference type="ARBA" id="ARBA00022692"/>
    </source>
</evidence>
<dbReference type="InterPro" id="IPR018108">
    <property type="entry name" value="MCP_transmembrane"/>
</dbReference>
<evidence type="ECO:0000256" key="2">
    <source>
        <dbReference type="ARBA" id="ARBA00006375"/>
    </source>
</evidence>
<feature type="transmembrane region" description="Helical" evidence="10">
    <location>
        <begin position="79"/>
        <end position="101"/>
    </location>
</feature>
<dbReference type="AlphaFoldDB" id="A0A9W4T5T8"/>
<dbReference type="GO" id="GO:0055085">
    <property type="term" value="P:transmembrane transport"/>
    <property type="evidence" value="ECO:0007669"/>
    <property type="project" value="InterPro"/>
</dbReference>
<name>A0A9W4T5T8_9GLOM</name>
<comment type="subcellular location">
    <subcellularLocation>
        <location evidence="1">Membrane</location>
        <topology evidence="1">Multi-pass membrane protein</topology>
    </subcellularLocation>
</comment>
<gene>
    <name evidence="11" type="ORF">FWILDA_LOCUS15812</name>
</gene>
<keyword evidence="4 8" id="KW-0812">Transmembrane</keyword>
<dbReference type="Pfam" id="PF00153">
    <property type="entry name" value="Mito_carr"/>
    <property type="match status" value="3"/>
</dbReference>
<keyword evidence="5" id="KW-0677">Repeat</keyword>
<dbReference type="Gene3D" id="1.50.40.10">
    <property type="entry name" value="Mitochondrial carrier domain"/>
    <property type="match status" value="1"/>
</dbReference>
<evidence type="ECO:0000256" key="8">
    <source>
        <dbReference type="PROSITE-ProRule" id="PRU00282"/>
    </source>
</evidence>
<evidence type="ECO:0000313" key="12">
    <source>
        <dbReference type="Proteomes" id="UP001153678"/>
    </source>
</evidence>
<keyword evidence="7 8" id="KW-0472">Membrane</keyword>
<keyword evidence="6 10" id="KW-1133">Transmembrane helix</keyword>
<dbReference type="OrthoDB" id="428293at2759"/>
<evidence type="ECO:0000256" key="1">
    <source>
        <dbReference type="ARBA" id="ARBA00004141"/>
    </source>
</evidence>
<feature type="repeat" description="Solcar" evidence="8">
    <location>
        <begin position="218"/>
        <end position="304"/>
    </location>
</feature>
<protein>
    <submittedName>
        <fullName evidence="11">19291_t:CDS:1</fullName>
    </submittedName>
</protein>
<evidence type="ECO:0000256" key="10">
    <source>
        <dbReference type="SAM" id="Phobius"/>
    </source>
</evidence>
<dbReference type="PROSITE" id="PS50920">
    <property type="entry name" value="SOLCAR"/>
    <property type="match status" value="3"/>
</dbReference>
<feature type="repeat" description="Solcar" evidence="8">
    <location>
        <begin position="118"/>
        <end position="205"/>
    </location>
</feature>
<evidence type="ECO:0000256" key="5">
    <source>
        <dbReference type="ARBA" id="ARBA00022737"/>
    </source>
</evidence>
<dbReference type="SUPFAM" id="SSF103506">
    <property type="entry name" value="Mitochondrial carrier"/>
    <property type="match status" value="1"/>
</dbReference>
<keyword evidence="12" id="KW-1185">Reference proteome</keyword>
<organism evidence="11 12">
    <name type="scientific">Funneliformis geosporum</name>
    <dbReference type="NCBI Taxonomy" id="1117311"/>
    <lineage>
        <taxon>Eukaryota</taxon>
        <taxon>Fungi</taxon>
        <taxon>Fungi incertae sedis</taxon>
        <taxon>Mucoromycota</taxon>
        <taxon>Glomeromycotina</taxon>
        <taxon>Glomeromycetes</taxon>
        <taxon>Glomerales</taxon>
        <taxon>Glomeraceae</taxon>
        <taxon>Funneliformis</taxon>
    </lineage>
</organism>
<evidence type="ECO:0000256" key="9">
    <source>
        <dbReference type="RuleBase" id="RU000488"/>
    </source>
</evidence>
<sequence length="309" mass="35053">MPKSFSGSTAFDHAMAGITAGAVTTILLHPLDLIKTRFQDLFQSYTIVDESTKDQLRRRRFGATFIEMKSIVKKHQFIGLYRGVSANLAGATASWGFYFYLYDLVKRRMADGDKISKLSSIQHLTASAQAGAITAIITNPFWVVKTRMCTSNRTDPKAYKGLFDGLYQITKYEGIRGLYKGMIPALFGVSHGALQFMAYEELKRWRTKINPGKDRDRLDNLEYLLIAASSKTFATVITYPYQVVRTRLQNQRFEIKYDGVIDTIKKVYKAESILGFYKGLVPNVIRVLPGTCTTFLVYENMSAFFREHA</sequence>
<feature type="transmembrane region" description="Helical" evidence="10">
    <location>
        <begin position="121"/>
        <end position="144"/>
    </location>
</feature>
<feature type="non-terminal residue" evidence="11">
    <location>
        <position position="309"/>
    </location>
</feature>
<accession>A0A9W4T5T8</accession>
<comment type="caution">
    <text evidence="11">The sequence shown here is derived from an EMBL/GenBank/DDBJ whole genome shotgun (WGS) entry which is preliminary data.</text>
</comment>
<dbReference type="PANTHER" id="PTHR45683">
    <property type="entry name" value="MITOCHONDRIAL NICOTINAMIDE ADENINE DINUCLEOTIDE TRANSPORTER 1-RELATED-RELATED"/>
    <property type="match status" value="1"/>
</dbReference>
<dbReference type="InterPro" id="IPR044712">
    <property type="entry name" value="SLC25A32-like"/>
</dbReference>
<proteinExistence type="inferred from homology"/>
<dbReference type="GO" id="GO:0016020">
    <property type="term" value="C:membrane"/>
    <property type="evidence" value="ECO:0007669"/>
    <property type="project" value="UniProtKB-SubCell"/>
</dbReference>
<dbReference type="EMBL" id="CAMKVN010008867">
    <property type="protein sequence ID" value="CAI2192907.1"/>
    <property type="molecule type" value="Genomic_DNA"/>
</dbReference>
<keyword evidence="3 9" id="KW-0813">Transport</keyword>
<dbReference type="Proteomes" id="UP001153678">
    <property type="component" value="Unassembled WGS sequence"/>
</dbReference>
<evidence type="ECO:0000313" key="11">
    <source>
        <dbReference type="EMBL" id="CAI2192907.1"/>
    </source>
</evidence>
<reference evidence="11" key="1">
    <citation type="submission" date="2022-08" db="EMBL/GenBank/DDBJ databases">
        <authorList>
            <person name="Kallberg Y."/>
            <person name="Tangrot J."/>
            <person name="Rosling A."/>
        </authorList>
    </citation>
    <scope>NUCLEOTIDE SEQUENCE</scope>
    <source>
        <strain evidence="11">Wild A</strain>
    </source>
</reference>
<evidence type="ECO:0000256" key="6">
    <source>
        <dbReference type="ARBA" id="ARBA00022989"/>
    </source>
</evidence>
<dbReference type="GO" id="GO:0006862">
    <property type="term" value="P:nucleotide transport"/>
    <property type="evidence" value="ECO:0007669"/>
    <property type="project" value="InterPro"/>
</dbReference>
<comment type="similarity">
    <text evidence="2 9">Belongs to the mitochondrial carrier (TC 2.A.29) family.</text>
</comment>
<evidence type="ECO:0000256" key="7">
    <source>
        <dbReference type="ARBA" id="ARBA00023136"/>
    </source>
</evidence>
<dbReference type="InterPro" id="IPR023395">
    <property type="entry name" value="MCP_dom_sf"/>
</dbReference>
<evidence type="ECO:0000256" key="3">
    <source>
        <dbReference type="ARBA" id="ARBA00022448"/>
    </source>
</evidence>
<feature type="non-terminal residue" evidence="11">
    <location>
        <position position="1"/>
    </location>
</feature>